<evidence type="ECO:0000313" key="2">
    <source>
        <dbReference type="WBParaSite" id="RSKR_0001024200.1"/>
    </source>
</evidence>
<organism evidence="1 2">
    <name type="scientific">Rhabditophanes sp. KR3021</name>
    <dbReference type="NCBI Taxonomy" id="114890"/>
    <lineage>
        <taxon>Eukaryota</taxon>
        <taxon>Metazoa</taxon>
        <taxon>Ecdysozoa</taxon>
        <taxon>Nematoda</taxon>
        <taxon>Chromadorea</taxon>
        <taxon>Rhabditida</taxon>
        <taxon>Tylenchina</taxon>
        <taxon>Panagrolaimomorpha</taxon>
        <taxon>Strongyloidoidea</taxon>
        <taxon>Alloionematidae</taxon>
        <taxon>Rhabditophanes</taxon>
    </lineage>
</organism>
<sequence length="186" mass="20716">MGNKPSAQSETRQRSNSVVHGSLAMNPGRTRRNASTSEGIVEDGLDNLQLGDDHLAGSSHSNNLTMTVPMFCLDNNGLRRLNAGRNSINTMLRMIAANNELNCPFCQLKISRSQFDKHLEDCCPIQRMQYNDDILTEDKGECAICFDELAIGNTIARLPCLCIYHKDCIDKWLGIKNTCPEHPGYD</sequence>
<dbReference type="Proteomes" id="UP000095286">
    <property type="component" value="Unplaced"/>
</dbReference>
<proteinExistence type="predicted"/>
<reference evidence="2" key="1">
    <citation type="submission" date="2016-11" db="UniProtKB">
        <authorList>
            <consortium name="WormBaseParasite"/>
        </authorList>
    </citation>
    <scope>IDENTIFICATION</scope>
    <source>
        <strain evidence="2">KR3021</strain>
    </source>
</reference>
<accession>A0AC35UCJ4</accession>
<dbReference type="WBParaSite" id="RSKR_0001024200.1">
    <property type="protein sequence ID" value="RSKR_0001024200.1"/>
    <property type="gene ID" value="RSKR_0001024200"/>
</dbReference>
<name>A0AC35UCJ4_9BILA</name>
<evidence type="ECO:0000313" key="1">
    <source>
        <dbReference type="Proteomes" id="UP000095286"/>
    </source>
</evidence>
<protein>
    <submittedName>
        <fullName evidence="2">RING-type domain-containing protein</fullName>
    </submittedName>
</protein>